<comment type="caution">
    <text evidence="1">The sequence shown here is derived from an EMBL/GenBank/DDBJ whole genome shotgun (WGS) entry which is preliminary data.</text>
</comment>
<evidence type="ECO:0000313" key="1">
    <source>
        <dbReference type="EMBL" id="MEJ8302802.1"/>
    </source>
</evidence>
<accession>A0ACC6P7A4</accession>
<keyword evidence="2" id="KW-1185">Reference proteome</keyword>
<sequence length="223" mass="25661">MSDTKKDNRNPLFRGLKSLTGSFDIFDTENLPGRPGELFLLWFEDALRKQVTEPHAVTLSTVDGEGRPDARTLILKDVHGETFYFASSMESRKGIQLQEWPYAALTLYWPAVGRQIRLRGRASETGEKAGAEDFRRRPNEARAVAMIGRQSLPLGSQAELESELAEQRRYLEEYPQAAAPLWRLYALEIDEAEFWQADPGRKHTRVQYRLNDRGEWEHGLLWP</sequence>
<evidence type="ECO:0000313" key="2">
    <source>
        <dbReference type="Proteomes" id="UP001380953"/>
    </source>
</evidence>
<proteinExistence type="predicted"/>
<dbReference type="EMBL" id="JBBKAR010000006">
    <property type="protein sequence ID" value="MEJ8302802.1"/>
    <property type="molecule type" value="Genomic_DNA"/>
</dbReference>
<organism evidence="1 2">
    <name type="scientific">Saccharibacillus sacchari</name>
    <dbReference type="NCBI Taxonomy" id="456493"/>
    <lineage>
        <taxon>Bacteria</taxon>
        <taxon>Bacillati</taxon>
        <taxon>Bacillota</taxon>
        <taxon>Bacilli</taxon>
        <taxon>Bacillales</taxon>
        <taxon>Paenibacillaceae</taxon>
        <taxon>Saccharibacillus</taxon>
    </lineage>
</organism>
<dbReference type="Proteomes" id="UP001380953">
    <property type="component" value="Unassembled WGS sequence"/>
</dbReference>
<dbReference type="EC" id="1.4.3.5" evidence="1"/>
<protein>
    <submittedName>
        <fullName evidence="1">Pyridoxal 5'-phosphate synthase</fullName>
        <ecNumber evidence="1">1.4.3.5</ecNumber>
    </submittedName>
</protein>
<gene>
    <name evidence="1" type="ORF">WKI47_02615</name>
</gene>
<keyword evidence="1" id="KW-0560">Oxidoreductase</keyword>
<reference evidence="1" key="1">
    <citation type="submission" date="2024-03" db="EMBL/GenBank/DDBJ databases">
        <title>Whole genome sequecning of epiphytes from Marcgravia umbellata leaves.</title>
        <authorList>
            <person name="Kumar G."/>
            <person name="Savka M.A."/>
        </authorList>
    </citation>
    <scope>NUCLEOTIDE SEQUENCE</scope>
    <source>
        <strain evidence="1">RIT_BL5</strain>
    </source>
</reference>
<name>A0ACC6P7A4_9BACL</name>